<evidence type="ECO:0000313" key="1">
    <source>
        <dbReference type="EMBL" id="MDZ5088505.1"/>
    </source>
</evidence>
<protein>
    <submittedName>
        <fullName evidence="1">SDR family oxidoreductase</fullName>
    </submittedName>
</protein>
<proteinExistence type="predicted"/>
<gene>
    <name evidence="1" type="ORF">OHX15_24195</name>
</gene>
<organism evidence="1 2">
    <name type="scientific">Mycolicibacterium parafortuitum</name>
    <name type="common">Mycobacterium parafortuitum</name>
    <dbReference type="NCBI Taxonomy" id="39692"/>
    <lineage>
        <taxon>Bacteria</taxon>
        <taxon>Bacillati</taxon>
        <taxon>Actinomycetota</taxon>
        <taxon>Actinomycetes</taxon>
        <taxon>Mycobacteriales</taxon>
        <taxon>Mycobacteriaceae</taxon>
        <taxon>Mycolicibacterium</taxon>
    </lineage>
</organism>
<keyword evidence="2" id="KW-1185">Reference proteome</keyword>
<reference evidence="1 2" key="1">
    <citation type="journal article" date="2021" name="Chemosphere">
        <title>Bioballs carrying a syntrophic Rhodococcus and Mycolicibacterium consortium for simultaneous sorption and biodegradation of fuel oil in contaminated freshwater.</title>
        <authorList>
            <person name="Naloka K."/>
            <person name="Polrit D."/>
            <person name="Muangchinda C."/>
            <person name="Thoetkiattikul H."/>
            <person name="Pinyakong O."/>
        </authorList>
    </citation>
    <scope>NUCLEOTIDE SEQUENCE [LARGE SCALE GENOMIC DNA]</scope>
    <source>
        <strain evidence="1 2">J101</strain>
    </source>
</reference>
<dbReference type="Proteomes" id="UP001289645">
    <property type="component" value="Unassembled WGS sequence"/>
</dbReference>
<sequence length="280" mass="29035">MSNVAVVTGGAGGMGLAAAHVLGRDSAVVISDVDPDRLRAAERELGEAGIACTATVCDITDRGSVAALVDLARQVGTVTSVVHAAGVSPSMGSADLVVKVNALGTILIDQAFLAIAHPGMGVVNVASVAGHQLPAFLAPVWSYRRATADTDRFVTQLLRLCNLAPRARRPQLAYVLSKNFVIWYSKSMAADFGVKGARVLSVSPGSFDTTMGRLEKNVGAGALAQLGALKRFGHPAEIAELLAFCASDKPGYLTGTDIVCDGGVMAAMRMADMLTLARRQ</sequence>
<dbReference type="EMBL" id="JAOXLN010000034">
    <property type="protein sequence ID" value="MDZ5088505.1"/>
    <property type="molecule type" value="Genomic_DNA"/>
</dbReference>
<evidence type="ECO:0000313" key="2">
    <source>
        <dbReference type="Proteomes" id="UP001289645"/>
    </source>
</evidence>
<accession>A0ACC6MNM8</accession>
<comment type="caution">
    <text evidence="1">The sequence shown here is derived from an EMBL/GenBank/DDBJ whole genome shotgun (WGS) entry which is preliminary data.</text>
</comment>
<name>A0ACC6MNM8_MYCPF</name>